<name>A0A1L7D5H1_9CORY</name>
<dbReference type="InterPro" id="IPR015943">
    <property type="entry name" value="WD40/YVTN_repeat-like_dom_sf"/>
</dbReference>
<sequence>MKKTLKPHASSRAIGGLLSAALVASGLGVVSAVPALAETTECANFEAKPAKGLEGTYSIKDADSKNFASGDTISVTGVNVPPREGGSIAFKLDFGGVTWPDDQNDNLSAGAGGTALILPAENFADGNLNIDLVLPEGLQDGKHVLNILVGNDGQDPRGGQHIEFLVDSAQTNDGHCGTIAAPAATVAEASVSKVTGHAIDHRKGNLAGDVVVEASASGLAAGAALTISIDGVPIKFSEAPTSGPEGTYKGKVTIPKGAALAGEHTLTVSDGTTSADAAFSTGVYAAISHAGAQGATATANVTNLPAGSNVTAVGVAGNSWWTGTQAAMADGSVTLSDVEIPADAPFGQPIVITYTIGGETKTVETGTKVSATVAPENVDHYDVKSVNLGDGLYQTAINNDTNEIFVTRSNRTKYSTLYKLDATTLEVKQEVNLEGNPKLDNEILAAYGIGLDKKRDWIWVTNSRQNTIAAYNQKDLSLVKQWPKNFVGHPRDIVIDEKTGKAWISSVFNKTDDPTKFDRGNGNVVVVDYDGKSNKEIDLGQFPVPMSLELDVDSNYLYTVSRNSPKIARINTTTEEVDIFDMPADKVDGGAGVALDTKHNKLYIAATGSGNTLVFNAADGSFQKEIRTGAGAISARYNPVDERVYVGHRDASTVVAIDSNTDEIVARFDSGVWFNHVNVGADGTVYAVDKSSQNPASADRDHDHLFAFKLKEEIPGKPGAPGDNDQSSNQTSGSSNGKDEKTPEWLVPVLSVGGVLAFLGLLAAALPMIAKHLGINLEQFGIRLPF</sequence>
<protein>
    <submittedName>
        <fullName evidence="4">Uncharacterized protein</fullName>
    </submittedName>
</protein>
<reference evidence="4 5" key="1">
    <citation type="submission" date="2014-08" db="EMBL/GenBank/DDBJ databases">
        <title>Complete genome sequence of Corynebacterium phocae M408/89/1(T)(=DSM 44612(T)), isolated from the common seal (Phoca vitulina).</title>
        <authorList>
            <person name="Ruckert C."/>
            <person name="Albersmeier A."/>
            <person name="Winkler A."/>
            <person name="Kalinowski J."/>
        </authorList>
    </citation>
    <scope>NUCLEOTIDE SEQUENCE [LARGE SCALE GENOMIC DNA]</scope>
    <source>
        <strain evidence="4 5">M408/89/1</strain>
    </source>
</reference>
<dbReference type="OrthoDB" id="7197435at2"/>
<keyword evidence="5" id="KW-1185">Reference proteome</keyword>
<dbReference type="STRING" id="161895.CPHO_11535"/>
<accession>A0A1L7D5H1</accession>
<keyword evidence="2" id="KW-1133">Transmembrane helix</keyword>
<evidence type="ECO:0000256" key="1">
    <source>
        <dbReference type="SAM" id="MobiDB-lite"/>
    </source>
</evidence>
<evidence type="ECO:0000256" key="2">
    <source>
        <dbReference type="SAM" id="Phobius"/>
    </source>
</evidence>
<keyword evidence="2" id="KW-0812">Transmembrane</keyword>
<feature type="transmembrane region" description="Helical" evidence="2">
    <location>
        <begin position="745"/>
        <end position="766"/>
    </location>
</feature>
<dbReference type="EMBL" id="CP009249">
    <property type="protein sequence ID" value="APT93416.1"/>
    <property type="molecule type" value="Genomic_DNA"/>
</dbReference>
<dbReference type="PANTHER" id="PTHR47197">
    <property type="entry name" value="PROTEIN NIRF"/>
    <property type="match status" value="1"/>
</dbReference>
<dbReference type="Proteomes" id="UP000185491">
    <property type="component" value="Chromosome"/>
</dbReference>
<organism evidence="4 5">
    <name type="scientific">Corynebacterium phocae</name>
    <dbReference type="NCBI Taxonomy" id="161895"/>
    <lineage>
        <taxon>Bacteria</taxon>
        <taxon>Bacillati</taxon>
        <taxon>Actinomycetota</taxon>
        <taxon>Actinomycetes</taxon>
        <taxon>Mycobacteriales</taxon>
        <taxon>Corynebacteriaceae</taxon>
        <taxon>Corynebacterium</taxon>
    </lineage>
</organism>
<dbReference type="PANTHER" id="PTHR47197:SF3">
    <property type="entry name" value="DIHYDRO-HEME D1 DEHYDROGENASE"/>
    <property type="match status" value="1"/>
</dbReference>
<dbReference type="InterPro" id="IPR051200">
    <property type="entry name" value="Host-pathogen_enzymatic-act"/>
</dbReference>
<feature type="signal peptide" evidence="3">
    <location>
        <begin position="1"/>
        <end position="37"/>
    </location>
</feature>
<proteinExistence type="predicted"/>
<dbReference type="Gene3D" id="2.130.10.10">
    <property type="entry name" value="YVTN repeat-like/Quinoprotein amine dehydrogenase"/>
    <property type="match status" value="1"/>
</dbReference>
<dbReference type="KEGG" id="cpho:CPHO_11535"/>
<dbReference type="RefSeq" id="WP_075735981.1">
    <property type="nucleotide sequence ID" value="NZ_CP009249.1"/>
</dbReference>
<evidence type="ECO:0000313" key="5">
    <source>
        <dbReference type="Proteomes" id="UP000185491"/>
    </source>
</evidence>
<feature type="region of interest" description="Disordered" evidence="1">
    <location>
        <begin position="715"/>
        <end position="741"/>
    </location>
</feature>
<dbReference type="AlphaFoldDB" id="A0A1L7D5H1"/>
<dbReference type="InterPro" id="IPR011048">
    <property type="entry name" value="Haem_d1_sf"/>
</dbReference>
<evidence type="ECO:0000256" key="3">
    <source>
        <dbReference type="SAM" id="SignalP"/>
    </source>
</evidence>
<evidence type="ECO:0000313" key="4">
    <source>
        <dbReference type="EMBL" id="APT93416.1"/>
    </source>
</evidence>
<keyword evidence="3" id="KW-0732">Signal</keyword>
<gene>
    <name evidence="4" type="ORF">CPHO_11535</name>
</gene>
<keyword evidence="2" id="KW-0472">Membrane</keyword>
<feature type="compositionally biased region" description="Low complexity" evidence="1">
    <location>
        <begin position="723"/>
        <end position="736"/>
    </location>
</feature>
<feature type="chain" id="PRO_5013154418" evidence="3">
    <location>
        <begin position="38"/>
        <end position="786"/>
    </location>
</feature>
<dbReference type="SUPFAM" id="SSF51004">
    <property type="entry name" value="C-terminal (heme d1) domain of cytochrome cd1-nitrite reductase"/>
    <property type="match status" value="1"/>
</dbReference>